<dbReference type="CDD" id="cd15482">
    <property type="entry name" value="Sialidase_non-viral"/>
    <property type="match status" value="1"/>
</dbReference>
<name>A0A502EMX3_9FLAO</name>
<dbReference type="PROSITE" id="PS51257">
    <property type="entry name" value="PROKAR_LIPOPROTEIN"/>
    <property type="match status" value="1"/>
</dbReference>
<dbReference type="Gene3D" id="2.130.10.10">
    <property type="entry name" value="YVTN repeat-like/Quinoprotein amine dehydrogenase"/>
    <property type="match status" value="1"/>
</dbReference>
<dbReference type="OrthoDB" id="9764804at2"/>
<dbReference type="RefSeq" id="WP_140509719.1">
    <property type="nucleotide sequence ID" value="NZ_RCZH01000012.1"/>
</dbReference>
<dbReference type="EMBL" id="RCZH01000012">
    <property type="protein sequence ID" value="TPG37890.1"/>
    <property type="molecule type" value="Genomic_DNA"/>
</dbReference>
<gene>
    <name evidence="1" type="ORF">EAH81_18375</name>
</gene>
<evidence type="ECO:0000313" key="1">
    <source>
        <dbReference type="EMBL" id="TPG37890.1"/>
    </source>
</evidence>
<evidence type="ECO:0008006" key="3">
    <source>
        <dbReference type="Google" id="ProtNLM"/>
    </source>
</evidence>
<proteinExistence type="predicted"/>
<evidence type="ECO:0000313" key="2">
    <source>
        <dbReference type="Proteomes" id="UP000319700"/>
    </source>
</evidence>
<reference evidence="1 2" key="1">
    <citation type="journal article" date="2019" name="Environ. Microbiol.">
        <title>Species interactions and distinct microbial communities in high Arctic permafrost affected cryosols are associated with the CH4 and CO2 gas fluxes.</title>
        <authorList>
            <person name="Altshuler I."/>
            <person name="Hamel J."/>
            <person name="Turney S."/>
            <person name="Magnuson E."/>
            <person name="Levesque R."/>
            <person name="Greer C."/>
            <person name="Whyte L.G."/>
        </authorList>
    </citation>
    <scope>NUCLEOTIDE SEQUENCE [LARGE SCALE GENOMIC DNA]</scope>
    <source>
        <strain evidence="1 2">42</strain>
    </source>
</reference>
<keyword evidence="2" id="KW-1185">Reference proteome</keyword>
<dbReference type="SUPFAM" id="SSF110296">
    <property type="entry name" value="Oligoxyloglucan reducing end-specific cellobiohydrolase"/>
    <property type="match status" value="1"/>
</dbReference>
<dbReference type="AlphaFoldDB" id="A0A502EMX3"/>
<protein>
    <recommendedName>
        <fullName evidence="3">Sortilin N-terminal domain-containing protein</fullName>
    </recommendedName>
</protein>
<comment type="caution">
    <text evidence="1">The sequence shown here is derived from an EMBL/GenBank/DDBJ whole genome shotgun (WGS) entry which is preliminary data.</text>
</comment>
<dbReference type="InterPro" id="IPR015943">
    <property type="entry name" value="WD40/YVTN_repeat-like_dom_sf"/>
</dbReference>
<dbReference type="Proteomes" id="UP000319700">
    <property type="component" value="Unassembled WGS sequence"/>
</dbReference>
<accession>A0A502EMX3</accession>
<organism evidence="1 2">
    <name type="scientific">Flavobacterium pectinovorum</name>
    <dbReference type="NCBI Taxonomy" id="29533"/>
    <lineage>
        <taxon>Bacteria</taxon>
        <taxon>Pseudomonadati</taxon>
        <taxon>Bacteroidota</taxon>
        <taxon>Flavobacteriia</taxon>
        <taxon>Flavobacteriales</taxon>
        <taxon>Flavobacteriaceae</taxon>
        <taxon>Flavobacterium</taxon>
    </lineage>
</organism>
<sequence>MKRQYGIYLVILFFLISCKENSINKVDVKKTKIVKSTTDANAKLLKNENVENRYINNITDISKDSIIACKYSVLMYSTNGAKTWKNIETSFIFKDITFTDKKILVGIDSWMGIHEADYSRIYISKDFGNSWETITFDTKKFFPMEIISNPKEQLCVLTSENKIYKLQGTDYKKDWVYVKTRPETEYTRDVMDYPYGVNSEGDNLKLYKKNNNKTDTLACLDLCSEAWGIVQKDKVVHVSGVGIDRKTGKRYGYYGQLIHDKTLKQYKLPGLYANIKKTKFNVYIICENGLYVEKNDKIEQLY</sequence>